<reference evidence="1" key="1">
    <citation type="submission" date="2019-10" db="EMBL/GenBank/DDBJ databases">
        <authorList>
            <consortium name="DOE Joint Genome Institute"/>
            <person name="Kuo A."/>
            <person name="Miyauchi S."/>
            <person name="Kiss E."/>
            <person name="Drula E."/>
            <person name="Kohler A."/>
            <person name="Sanchez-Garcia M."/>
            <person name="Andreopoulos B."/>
            <person name="Barry K.W."/>
            <person name="Bonito G."/>
            <person name="Buee M."/>
            <person name="Carver A."/>
            <person name="Chen C."/>
            <person name="Cichocki N."/>
            <person name="Clum A."/>
            <person name="Culley D."/>
            <person name="Crous P.W."/>
            <person name="Fauchery L."/>
            <person name="Girlanda M."/>
            <person name="Hayes R."/>
            <person name="Keri Z."/>
            <person name="Labutti K."/>
            <person name="Lipzen A."/>
            <person name="Lombard V."/>
            <person name="Magnuson J."/>
            <person name="Maillard F."/>
            <person name="Morin E."/>
            <person name="Murat C."/>
            <person name="Nolan M."/>
            <person name="Ohm R."/>
            <person name="Pangilinan J."/>
            <person name="Pereira M."/>
            <person name="Perotto S."/>
            <person name="Peter M."/>
            <person name="Riley R."/>
            <person name="Sitrit Y."/>
            <person name="Stielow B."/>
            <person name="Szollosi G."/>
            <person name="Zifcakova L."/>
            <person name="Stursova M."/>
            <person name="Spatafora J.W."/>
            <person name="Tedersoo L."/>
            <person name="Vaario L.-M."/>
            <person name="Yamada A."/>
            <person name="Yan M."/>
            <person name="Wang P."/>
            <person name="Xu J."/>
            <person name="Bruns T."/>
            <person name="Baldrian P."/>
            <person name="Vilgalys R."/>
            <person name="Henrissat B."/>
            <person name="Grigoriev I.V."/>
            <person name="Hibbett D."/>
            <person name="Nagy L.G."/>
            <person name="Martin F.M."/>
        </authorList>
    </citation>
    <scope>NUCLEOTIDE SEQUENCE</scope>
    <source>
        <strain evidence="1">P2</strain>
    </source>
</reference>
<name>A0ACB6ZH45_THEGA</name>
<dbReference type="EMBL" id="MU118008">
    <property type="protein sequence ID" value="KAF9648750.1"/>
    <property type="molecule type" value="Genomic_DNA"/>
</dbReference>
<gene>
    <name evidence="1" type="ORF">BDM02DRAFT_3085405</name>
</gene>
<evidence type="ECO:0000313" key="1">
    <source>
        <dbReference type="EMBL" id="KAF9648750.1"/>
    </source>
</evidence>
<organism evidence="1 2">
    <name type="scientific">Thelephora ganbajun</name>
    <name type="common">Ganba fungus</name>
    <dbReference type="NCBI Taxonomy" id="370292"/>
    <lineage>
        <taxon>Eukaryota</taxon>
        <taxon>Fungi</taxon>
        <taxon>Dikarya</taxon>
        <taxon>Basidiomycota</taxon>
        <taxon>Agaricomycotina</taxon>
        <taxon>Agaricomycetes</taxon>
        <taxon>Thelephorales</taxon>
        <taxon>Thelephoraceae</taxon>
        <taxon>Thelephora</taxon>
    </lineage>
</organism>
<keyword evidence="2" id="KW-1185">Reference proteome</keyword>
<feature type="non-terminal residue" evidence="1">
    <location>
        <position position="1"/>
    </location>
</feature>
<proteinExistence type="predicted"/>
<protein>
    <submittedName>
        <fullName evidence="1">Uncharacterized protein</fullName>
    </submittedName>
</protein>
<reference evidence="1" key="2">
    <citation type="journal article" date="2020" name="Nat. Commun.">
        <title>Large-scale genome sequencing of mycorrhizal fungi provides insights into the early evolution of symbiotic traits.</title>
        <authorList>
            <person name="Miyauchi S."/>
            <person name="Kiss E."/>
            <person name="Kuo A."/>
            <person name="Drula E."/>
            <person name="Kohler A."/>
            <person name="Sanchez-Garcia M."/>
            <person name="Morin E."/>
            <person name="Andreopoulos B."/>
            <person name="Barry K.W."/>
            <person name="Bonito G."/>
            <person name="Buee M."/>
            <person name="Carver A."/>
            <person name="Chen C."/>
            <person name="Cichocki N."/>
            <person name="Clum A."/>
            <person name="Culley D."/>
            <person name="Crous P.W."/>
            <person name="Fauchery L."/>
            <person name="Girlanda M."/>
            <person name="Hayes R.D."/>
            <person name="Keri Z."/>
            <person name="LaButti K."/>
            <person name="Lipzen A."/>
            <person name="Lombard V."/>
            <person name="Magnuson J."/>
            <person name="Maillard F."/>
            <person name="Murat C."/>
            <person name="Nolan M."/>
            <person name="Ohm R.A."/>
            <person name="Pangilinan J."/>
            <person name="Pereira M.F."/>
            <person name="Perotto S."/>
            <person name="Peter M."/>
            <person name="Pfister S."/>
            <person name="Riley R."/>
            <person name="Sitrit Y."/>
            <person name="Stielow J.B."/>
            <person name="Szollosi G."/>
            <person name="Zifcakova L."/>
            <person name="Stursova M."/>
            <person name="Spatafora J.W."/>
            <person name="Tedersoo L."/>
            <person name="Vaario L.M."/>
            <person name="Yamada A."/>
            <person name="Yan M."/>
            <person name="Wang P."/>
            <person name="Xu J."/>
            <person name="Bruns T."/>
            <person name="Baldrian P."/>
            <person name="Vilgalys R."/>
            <person name="Dunand C."/>
            <person name="Henrissat B."/>
            <person name="Grigoriev I.V."/>
            <person name="Hibbett D."/>
            <person name="Nagy L.G."/>
            <person name="Martin F.M."/>
        </authorList>
    </citation>
    <scope>NUCLEOTIDE SEQUENCE</scope>
    <source>
        <strain evidence="1">P2</strain>
    </source>
</reference>
<evidence type="ECO:0000313" key="2">
    <source>
        <dbReference type="Proteomes" id="UP000886501"/>
    </source>
</evidence>
<comment type="caution">
    <text evidence="1">The sequence shown here is derived from an EMBL/GenBank/DDBJ whole genome shotgun (WGS) entry which is preliminary data.</text>
</comment>
<accession>A0ACB6ZH45</accession>
<dbReference type="Proteomes" id="UP000886501">
    <property type="component" value="Unassembled WGS sequence"/>
</dbReference>
<feature type="non-terminal residue" evidence="1">
    <location>
        <position position="189"/>
    </location>
</feature>
<sequence length="189" mass="20470">SHPTAIGVAFGVQNYTCSKNNNFTSAGAVAQLYDISCLYRSSPTLFGTIQEPIYKAWVNISNEITVQQVTAVIPALLSPEIIEADHYFIPNAAGTGLSPVWDFRATQRFRDKPDAIFVGKGEASVAPPDDPSKNVNWLRVGKVAGSIADEVYRIDTIGGQPPTSCTSGQTKDISVRYVSQYWFFGGSLS</sequence>